<feature type="region of interest" description="Disordered" evidence="2">
    <location>
        <begin position="2017"/>
        <end position="2040"/>
    </location>
</feature>
<feature type="region of interest" description="Disordered" evidence="2">
    <location>
        <begin position="241"/>
        <end position="328"/>
    </location>
</feature>
<dbReference type="OrthoDB" id="343582at2759"/>
<dbReference type="InterPro" id="IPR047415">
    <property type="entry name" value="Pcf11_CID"/>
</dbReference>
<feature type="compositionally biased region" description="Basic residues" evidence="2">
    <location>
        <begin position="349"/>
        <end position="359"/>
    </location>
</feature>
<dbReference type="GO" id="GO:0000993">
    <property type="term" value="F:RNA polymerase II complex binding"/>
    <property type="evidence" value="ECO:0007669"/>
    <property type="project" value="InterPro"/>
</dbReference>
<dbReference type="GO" id="GO:0003729">
    <property type="term" value="F:mRNA binding"/>
    <property type="evidence" value="ECO:0007669"/>
    <property type="project" value="InterPro"/>
</dbReference>
<feature type="compositionally biased region" description="Basic and acidic residues" evidence="2">
    <location>
        <begin position="866"/>
        <end position="879"/>
    </location>
</feature>
<dbReference type="InterPro" id="IPR054127">
    <property type="entry name" value="Pcf11_C"/>
</dbReference>
<feature type="region of interest" description="Disordered" evidence="2">
    <location>
        <begin position="1613"/>
        <end position="1678"/>
    </location>
</feature>
<feature type="region of interest" description="Disordered" evidence="2">
    <location>
        <begin position="133"/>
        <end position="152"/>
    </location>
</feature>
<feature type="compositionally biased region" description="Low complexity" evidence="2">
    <location>
        <begin position="1881"/>
        <end position="1890"/>
    </location>
</feature>
<feature type="compositionally biased region" description="Polar residues" evidence="2">
    <location>
        <begin position="715"/>
        <end position="732"/>
    </location>
</feature>
<dbReference type="Pfam" id="PF21936">
    <property type="entry name" value="Pcf11_C"/>
    <property type="match status" value="1"/>
</dbReference>
<gene>
    <name evidence="4" type="ORF">EB796_022008</name>
</gene>
<dbReference type="GO" id="GO:0005737">
    <property type="term" value="C:cytoplasm"/>
    <property type="evidence" value="ECO:0007669"/>
    <property type="project" value="TreeGrafter"/>
</dbReference>
<feature type="compositionally biased region" description="Basic and acidic residues" evidence="2">
    <location>
        <begin position="658"/>
        <end position="677"/>
    </location>
</feature>
<dbReference type="SMART" id="SM00582">
    <property type="entry name" value="RPR"/>
    <property type="match status" value="1"/>
</dbReference>
<feature type="compositionally biased region" description="Basic residues" evidence="2">
    <location>
        <begin position="699"/>
        <end position="708"/>
    </location>
</feature>
<accession>A0A7J7J0Q0</accession>
<dbReference type="GO" id="GO:0005849">
    <property type="term" value="C:mRNA cleavage factor complex"/>
    <property type="evidence" value="ECO:0007669"/>
    <property type="project" value="TreeGrafter"/>
</dbReference>
<organism evidence="4 5">
    <name type="scientific">Bugula neritina</name>
    <name type="common">Brown bryozoan</name>
    <name type="synonym">Sertularia neritina</name>
    <dbReference type="NCBI Taxonomy" id="10212"/>
    <lineage>
        <taxon>Eukaryota</taxon>
        <taxon>Metazoa</taxon>
        <taxon>Spiralia</taxon>
        <taxon>Lophotrochozoa</taxon>
        <taxon>Bryozoa</taxon>
        <taxon>Gymnolaemata</taxon>
        <taxon>Cheilostomatida</taxon>
        <taxon>Flustrina</taxon>
        <taxon>Buguloidea</taxon>
        <taxon>Bugulidae</taxon>
        <taxon>Bugula</taxon>
    </lineage>
</organism>
<feature type="compositionally biased region" description="Basic and acidic residues" evidence="2">
    <location>
        <begin position="2030"/>
        <end position="2040"/>
    </location>
</feature>
<dbReference type="InterPro" id="IPR008942">
    <property type="entry name" value="ENTH_VHS"/>
</dbReference>
<evidence type="ECO:0000256" key="2">
    <source>
        <dbReference type="SAM" id="MobiDB-lite"/>
    </source>
</evidence>
<feature type="compositionally biased region" description="Basic and acidic residues" evidence="2">
    <location>
        <begin position="1343"/>
        <end position="1357"/>
    </location>
</feature>
<feature type="compositionally biased region" description="Basic and acidic residues" evidence="2">
    <location>
        <begin position="477"/>
        <end position="514"/>
    </location>
</feature>
<dbReference type="PANTHER" id="PTHR15921">
    <property type="entry name" value="PRE-MRNA CLEAVAGE COMPLEX II"/>
    <property type="match status" value="1"/>
</dbReference>
<evidence type="ECO:0000259" key="3">
    <source>
        <dbReference type="PROSITE" id="PS51391"/>
    </source>
</evidence>
<feature type="compositionally biased region" description="Low complexity" evidence="2">
    <location>
        <begin position="437"/>
        <end position="458"/>
    </location>
</feature>
<feature type="compositionally biased region" description="Basic and acidic residues" evidence="2">
    <location>
        <begin position="360"/>
        <end position="380"/>
    </location>
</feature>
<feature type="compositionally biased region" description="Low complexity" evidence="2">
    <location>
        <begin position="466"/>
        <end position="476"/>
    </location>
</feature>
<dbReference type="Proteomes" id="UP000593567">
    <property type="component" value="Unassembled WGS sequence"/>
</dbReference>
<feature type="compositionally biased region" description="Polar residues" evidence="2">
    <location>
        <begin position="592"/>
        <end position="604"/>
    </location>
</feature>
<feature type="compositionally biased region" description="Low complexity" evidence="2">
    <location>
        <begin position="516"/>
        <end position="551"/>
    </location>
</feature>
<feature type="compositionally biased region" description="Pro residues" evidence="2">
    <location>
        <begin position="1941"/>
        <end position="1963"/>
    </location>
</feature>
<dbReference type="InterPro" id="IPR045154">
    <property type="entry name" value="PCF11-like"/>
</dbReference>
<dbReference type="GO" id="GO:0031124">
    <property type="term" value="P:mRNA 3'-end processing"/>
    <property type="evidence" value="ECO:0007669"/>
    <property type="project" value="InterPro"/>
</dbReference>
<name>A0A7J7J0Q0_BUGNE</name>
<feature type="compositionally biased region" description="Polar residues" evidence="2">
    <location>
        <begin position="1625"/>
        <end position="1635"/>
    </location>
</feature>
<feature type="region of interest" description="Disordered" evidence="2">
    <location>
        <begin position="1837"/>
        <end position="1890"/>
    </location>
</feature>
<protein>
    <recommendedName>
        <fullName evidence="3">CID domain-containing protein</fullName>
    </recommendedName>
</protein>
<dbReference type="CDD" id="cd16982">
    <property type="entry name" value="CID_Pcf11"/>
    <property type="match status" value="1"/>
</dbReference>
<feature type="compositionally biased region" description="Basic residues" evidence="2">
    <location>
        <begin position="1853"/>
        <end position="1869"/>
    </location>
</feature>
<feature type="compositionally biased region" description="Low complexity" evidence="2">
    <location>
        <begin position="1926"/>
        <end position="1940"/>
    </location>
</feature>
<feature type="coiled-coil region" evidence="1">
    <location>
        <begin position="173"/>
        <end position="226"/>
    </location>
</feature>
<feature type="compositionally biased region" description="Basic and acidic residues" evidence="2">
    <location>
        <begin position="786"/>
        <end position="803"/>
    </location>
</feature>
<dbReference type="Pfam" id="PF04818">
    <property type="entry name" value="CID"/>
    <property type="match status" value="1"/>
</dbReference>
<dbReference type="PANTHER" id="PTHR15921:SF3">
    <property type="entry name" value="PRE-MRNA CLEAVAGE COMPLEX 2 PROTEIN PCF11"/>
    <property type="match status" value="1"/>
</dbReference>
<feature type="compositionally biased region" description="Basic and acidic residues" evidence="2">
    <location>
        <begin position="394"/>
        <end position="411"/>
    </location>
</feature>
<dbReference type="GO" id="GO:0006369">
    <property type="term" value="P:termination of RNA polymerase II transcription"/>
    <property type="evidence" value="ECO:0007669"/>
    <property type="project" value="InterPro"/>
</dbReference>
<reference evidence="4" key="1">
    <citation type="submission" date="2020-06" db="EMBL/GenBank/DDBJ databases">
        <title>Draft genome of Bugula neritina, a colonial animal packing powerful symbionts and potential medicines.</title>
        <authorList>
            <person name="Rayko M."/>
        </authorList>
    </citation>
    <scope>NUCLEOTIDE SEQUENCE [LARGE SCALE GENOMIC DNA]</scope>
    <source>
        <strain evidence="4">Kwan_BN1</strain>
    </source>
</reference>
<evidence type="ECO:0000256" key="1">
    <source>
        <dbReference type="SAM" id="Coils"/>
    </source>
</evidence>
<feature type="compositionally biased region" description="Low complexity" evidence="2">
    <location>
        <begin position="1382"/>
        <end position="1397"/>
    </location>
</feature>
<feature type="compositionally biased region" description="Low complexity" evidence="2">
    <location>
        <begin position="1655"/>
        <end position="1670"/>
    </location>
</feature>
<feature type="compositionally biased region" description="Basic and acidic residues" evidence="2">
    <location>
        <begin position="247"/>
        <end position="260"/>
    </location>
</feature>
<feature type="region of interest" description="Disordered" evidence="2">
    <location>
        <begin position="1380"/>
        <end position="1399"/>
    </location>
</feature>
<sequence>MGELDDFRSSLNDLTVNSKPLISMLTMLAEENQAHAEQVVQVIESHIFQAKPAEKLPSLYLIDSILKNLRSTNYASFFQQNIVKVFCHVFEQVEERTRQSMFKLRQTWNELLNARKLYALDVRVNQIDPAWPVAPAPEPRRETPKSPTSIHVNPRFLQGATASTSSAKMASETADMASQIEQKKRELARIEQKRVELELAKAQAQLQQQERELLELQNKLALAASAPPAVVNPAVQAVTTVNPDQRTLPDPRLQKNKQTDPRVIPVDPRVAQSHLEPSVPSHPRVDNQSVLPDPRMSSQQAAPVPQKGFPNENQSAEKKPQSSAPPLTSVGALLNQAYADAALGDNRKPIKRKLPKTHKLRDEQAEPRTFKGHGVRDNRPVHNRGKQWANRGRGSRDRAFNSSRVPERPLPYDRPSTKSKSREDSGSTSRRRDGRSKSPSRSPTSRTQSRSRSSSTSRSRSRSPSRKLSSVSSSKVSDSRRKEEREPKSKMSTKKKSENEETTKSSSETKEAHPDSQLSSSSGEKLSAGATSETALSSSSTTLTTGESASSKNSPGSDVLFLSKKGAKSKDSKSKAKDMADKVTGMNREAASKQSDSLAQSSQDIDLRKGKPAPTSKELKKKDGGEKRRQQSKSPQRIRSPVKKRKDNKDGLMVPQDEDLRKKDSLSPVNKDEDLRTNRQVSRAKQEWESSKAKQMPRIPKRKAKGQYRKRDETSPSLDSVATDAVGSQDTLTLPDESNKPVTNKGDVDLRSLPMVQAPSRSDEDSSDSDAEARATLDKRRKQRSKILEDGTSDDKAAKDQSRNKRSSSNIGSVGDDDKDVDLRMQPPKNSDQSRKKRKVDRKDRKPEVLEDEDLRVRAPSARARQNRDESNKDTDMRSKSNVNVKHILDMHAKGIGNVNPQIVDLLAKAMHNRNDPRVRQLLTQLTHGPPAQHRPPGHKMAFGKSAGLLPTPSASMNSHLTNMHTGTKSFNRMNSQEVRKGREVTNEVVIDGHPFELTMGKKPRKIHIGGHECEIQADKRELLIDGKCYYKIGEPIRDWYLKGEKHTIFYQGAPANFWLDDMQLDVRIDAPPLEIDIQGTGVIFQVEGHTNRFFIDSVDVGPFGGPPYPVTVAGRRFMAAFEPPPREILIDGKLCKLKFDGPTPVVIVDGKAHGIRFNGPAREILIDDMSFMVPMDHPLRVKIGLRSHMLSFGGPGQEVIIDDKPYEVMFNGPPRTIKIGGTMRQVCLQGPAPDVKILGEILPEETAPSSTKSYSSGDRLSRSLAPPPRPPLRGGLLPTPNIPAEPQHRMPLQHPPRPPFFNRNSRSADFKGQDQDFRGSRGPLLGPAPGYPFNTPQSYGANHKDGHGDQDFRAPRDFSGPSFSNNFGAELTQDVDLRKGSQQTANQNDASSAAASTPAPLDINSLFNKLLAHGIINKKDEVDKMEKIPDLTGLSTSLLHQKYTGVIQRLYTGNQCSTCGLRFMQSAESKYSDHLDWHFRQNTRDKEKRVGAFSNSRQWYINVDDWVKYEEFSDIKQMNLFLDTQPETAPDSGTTGDIPLHPDAVHCPTASGTDVNDTCVVCHEPFERFWDDDEEEWHLKDAVKIQNKTYHPVCYEDAVETSIMEHSMSVEEMATAGSIPPSPRSSVHSQSPRTSIPPESPRTPLLSPSSMYPQQVNVSSGVSVTQSSSKPATSVNPFDLLSGLISKTESKPSTVTSSGNGDALQMLAGLMKSVKTPVSSEEAPPSTAAETLPSKVEPSFSKPATPPTATETQSIHTEKAPLNKETSTTAVSGAENIKLEPTATPRNSAAEKRTAAVEVKKEPTEFVKKISTIGSAGGGGGGIRIPQSNVTILPTIPPTQDYASNTDGARSYHPHSHRPSLPPRHHPLPVHPGQPPMRLLPPKQAAAPPMMMHHLPPTLPQHRVAPPVQFRGAPPMSQQSAGFCGPPAGSLLPRGSLPPGTLPPGSLPPGSLPPGTLPPGTLPPGTLRHSLPNMSVSASVMIMSNGMTTADPPPMMALAGHPSTMVMTSMPPVVQPASQVENNDDDEGTPVRDEKDDGVERCATPVMDEGDDGGSTPTTYFAIVTVINGNHYVMNTCEPECEPRNERLW</sequence>
<comment type="caution">
    <text evidence="4">The sequence shown here is derived from an EMBL/GenBank/DDBJ whole genome shotgun (WGS) entry which is preliminary data.</text>
</comment>
<keyword evidence="5" id="KW-1185">Reference proteome</keyword>
<dbReference type="SUPFAM" id="SSF48464">
    <property type="entry name" value="ENTH/VHS domain"/>
    <property type="match status" value="1"/>
</dbReference>
<evidence type="ECO:0000313" key="4">
    <source>
        <dbReference type="EMBL" id="KAF6019693.1"/>
    </source>
</evidence>
<dbReference type="Gene3D" id="1.25.40.90">
    <property type="match status" value="1"/>
</dbReference>
<dbReference type="InterPro" id="IPR006569">
    <property type="entry name" value="CID_dom"/>
</dbReference>
<feature type="domain" description="CID" evidence="3">
    <location>
        <begin position="1"/>
        <end position="128"/>
    </location>
</feature>
<feature type="compositionally biased region" description="Polar residues" evidence="2">
    <location>
        <begin position="1248"/>
        <end position="1259"/>
    </location>
</feature>
<feature type="compositionally biased region" description="Polar residues" evidence="2">
    <location>
        <begin position="286"/>
        <end position="301"/>
    </location>
</feature>
<feature type="compositionally biased region" description="Basic and acidic residues" evidence="2">
    <location>
        <begin position="1307"/>
        <end position="1320"/>
    </location>
</feature>
<feature type="region of interest" description="Disordered" evidence="2">
    <location>
        <begin position="1716"/>
        <end position="1798"/>
    </location>
</feature>
<feature type="region of interest" description="Disordered" evidence="2">
    <location>
        <begin position="344"/>
        <end position="881"/>
    </location>
</feature>
<dbReference type="PROSITE" id="PS51391">
    <property type="entry name" value="CID"/>
    <property type="match status" value="1"/>
</dbReference>
<keyword evidence="1" id="KW-0175">Coiled coil</keyword>
<feature type="region of interest" description="Disordered" evidence="2">
    <location>
        <begin position="1241"/>
        <end position="1369"/>
    </location>
</feature>
<feature type="region of interest" description="Disordered" evidence="2">
    <location>
        <begin position="1912"/>
        <end position="1968"/>
    </location>
</feature>
<feature type="compositionally biased region" description="Basic and acidic residues" evidence="2">
    <location>
        <begin position="568"/>
        <end position="581"/>
    </location>
</feature>
<proteinExistence type="predicted"/>
<feature type="compositionally biased region" description="Pro residues" evidence="2">
    <location>
        <begin position="1870"/>
        <end position="1880"/>
    </location>
</feature>
<evidence type="ECO:0000313" key="5">
    <source>
        <dbReference type="Proteomes" id="UP000593567"/>
    </source>
</evidence>
<dbReference type="EMBL" id="VXIV02003215">
    <property type="protein sequence ID" value="KAF6019693.1"/>
    <property type="molecule type" value="Genomic_DNA"/>
</dbReference>
<feature type="compositionally biased region" description="Basic and acidic residues" evidence="2">
    <location>
        <begin position="617"/>
        <end position="629"/>
    </location>
</feature>